<gene>
    <name evidence="2" type="ORF">GGR43_004356</name>
</gene>
<proteinExistence type="predicted"/>
<sequence>MNPENHGGSTPANGTTRLYSQTPIADNGDFHYQGDLQQQDESLASLSNRIARHLHDHFDTMRFLVSAEQLVGGRRITAELLEPPSDLTHWRDQRKLITSIRDQMERFGFHRLNLLDGNHDCSFFSEVRIGNHLSVQTNRGRARRDRLPPAGQFPVMPSEQAGSLGFATYNRVPTLPVEIPDGGFTIAARTSEGRRVTFCFGPYYTGGPPRFIDIQYHDASMTVPDGGGTPAPVFEMLTIAQGGRKPYDSRKAALSDKPSIAVILLARPDEAD</sequence>
<dbReference type="EMBL" id="JACIDT010000028">
    <property type="protein sequence ID" value="MBB3928611.1"/>
    <property type="molecule type" value="Genomic_DNA"/>
</dbReference>
<evidence type="ECO:0000313" key="2">
    <source>
        <dbReference type="EMBL" id="MBB3928611.1"/>
    </source>
</evidence>
<name>A0A7W6BPA5_9SPHN</name>
<reference evidence="2 3" key="1">
    <citation type="submission" date="2020-08" db="EMBL/GenBank/DDBJ databases">
        <title>Genomic Encyclopedia of Type Strains, Phase IV (KMG-IV): sequencing the most valuable type-strain genomes for metagenomic binning, comparative biology and taxonomic classification.</title>
        <authorList>
            <person name="Goeker M."/>
        </authorList>
    </citation>
    <scope>NUCLEOTIDE SEQUENCE [LARGE SCALE GENOMIC DNA]</scope>
    <source>
        <strain evidence="2 3">DSM 26189</strain>
    </source>
</reference>
<feature type="compositionally biased region" description="Polar residues" evidence="1">
    <location>
        <begin position="7"/>
        <end position="24"/>
    </location>
</feature>
<keyword evidence="3" id="KW-1185">Reference proteome</keyword>
<evidence type="ECO:0000313" key="3">
    <source>
        <dbReference type="Proteomes" id="UP000571950"/>
    </source>
</evidence>
<feature type="region of interest" description="Disordered" evidence="1">
    <location>
        <begin position="1"/>
        <end position="24"/>
    </location>
</feature>
<accession>A0A7W6BPA5</accession>
<organism evidence="2 3">
    <name type="scientific">Sphingobium jiangsuense</name>
    <dbReference type="NCBI Taxonomy" id="870476"/>
    <lineage>
        <taxon>Bacteria</taxon>
        <taxon>Pseudomonadati</taxon>
        <taxon>Pseudomonadota</taxon>
        <taxon>Alphaproteobacteria</taxon>
        <taxon>Sphingomonadales</taxon>
        <taxon>Sphingomonadaceae</taxon>
        <taxon>Sphingobium</taxon>
    </lineage>
</organism>
<comment type="caution">
    <text evidence="2">The sequence shown here is derived from an EMBL/GenBank/DDBJ whole genome shotgun (WGS) entry which is preliminary data.</text>
</comment>
<evidence type="ECO:0000256" key="1">
    <source>
        <dbReference type="SAM" id="MobiDB-lite"/>
    </source>
</evidence>
<dbReference type="RefSeq" id="WP_246343975.1">
    <property type="nucleotide sequence ID" value="NZ_BSPS01000041.1"/>
</dbReference>
<dbReference type="AlphaFoldDB" id="A0A7W6BPA5"/>
<protein>
    <submittedName>
        <fullName evidence="2">Uncharacterized protein</fullName>
    </submittedName>
</protein>
<dbReference type="Proteomes" id="UP000571950">
    <property type="component" value="Unassembled WGS sequence"/>
</dbReference>